<reference evidence="2 3" key="1">
    <citation type="submission" date="2021-04" db="EMBL/GenBank/DDBJ databases">
        <authorList>
            <person name="Bliznina A."/>
        </authorList>
    </citation>
    <scope>NUCLEOTIDE SEQUENCE [LARGE SCALE GENOMIC DNA]</scope>
</reference>
<sequence length="150" mass="16326">MGERIVSINGTSSERVTHNECAQLLRQSPQNVVLEVSPGDQEMQYMSQYLVQHSDRQKQPHVSAMVDVVLFRGADGLGFSIVGGKDSPKGDLPIYIKTVSGGAALRSGKLKRGDQIVYVNGTSLEGYTRQDTVNMLKHLEGEIVLSIVPA</sequence>
<dbReference type="InterPro" id="IPR036034">
    <property type="entry name" value="PDZ_sf"/>
</dbReference>
<feature type="domain" description="PDZ" evidence="1">
    <location>
        <begin position="67"/>
        <end position="150"/>
    </location>
</feature>
<evidence type="ECO:0000259" key="1">
    <source>
        <dbReference type="PROSITE" id="PS50106"/>
    </source>
</evidence>
<dbReference type="PROSITE" id="PS50106">
    <property type="entry name" value="PDZ"/>
    <property type="match status" value="2"/>
</dbReference>
<dbReference type="Proteomes" id="UP001158576">
    <property type="component" value="Chromosome 1"/>
</dbReference>
<dbReference type="SMART" id="SM00228">
    <property type="entry name" value="PDZ"/>
    <property type="match status" value="1"/>
</dbReference>
<evidence type="ECO:0000313" key="2">
    <source>
        <dbReference type="EMBL" id="CAG5105048.1"/>
    </source>
</evidence>
<dbReference type="PANTHER" id="PTHR11324:SF16">
    <property type="entry name" value="PDZ DOMAIN-CONTAINING PROTEIN 2"/>
    <property type="match status" value="1"/>
</dbReference>
<accession>A0ABN7SUA5</accession>
<gene>
    <name evidence="2" type="ORF">OKIOD_LOCUS10552</name>
</gene>
<evidence type="ECO:0000313" key="3">
    <source>
        <dbReference type="Proteomes" id="UP001158576"/>
    </source>
</evidence>
<dbReference type="InterPro" id="IPR001478">
    <property type="entry name" value="PDZ"/>
</dbReference>
<name>A0ABN7SUA5_OIKDI</name>
<protein>
    <submittedName>
        <fullName evidence="2">Oidioi.mRNA.OKI2018_I69.chr1.g1787.t1.cds</fullName>
    </submittedName>
</protein>
<feature type="domain" description="PDZ" evidence="1">
    <location>
        <begin position="1"/>
        <end position="40"/>
    </location>
</feature>
<dbReference type="PANTHER" id="PTHR11324">
    <property type="entry name" value="IL16-RELATED"/>
    <property type="match status" value="1"/>
</dbReference>
<dbReference type="Pfam" id="PF00595">
    <property type="entry name" value="PDZ"/>
    <property type="match status" value="1"/>
</dbReference>
<dbReference type="SUPFAM" id="SSF50156">
    <property type="entry name" value="PDZ domain-like"/>
    <property type="match status" value="2"/>
</dbReference>
<keyword evidence="3" id="KW-1185">Reference proteome</keyword>
<dbReference type="EMBL" id="OU015566">
    <property type="protein sequence ID" value="CAG5105048.1"/>
    <property type="molecule type" value="Genomic_DNA"/>
</dbReference>
<dbReference type="Gene3D" id="2.30.42.10">
    <property type="match status" value="2"/>
</dbReference>
<organism evidence="2 3">
    <name type="scientific">Oikopleura dioica</name>
    <name type="common">Tunicate</name>
    <dbReference type="NCBI Taxonomy" id="34765"/>
    <lineage>
        <taxon>Eukaryota</taxon>
        <taxon>Metazoa</taxon>
        <taxon>Chordata</taxon>
        <taxon>Tunicata</taxon>
        <taxon>Appendicularia</taxon>
        <taxon>Copelata</taxon>
        <taxon>Oikopleuridae</taxon>
        <taxon>Oikopleura</taxon>
    </lineage>
</organism>
<proteinExistence type="predicted"/>
<dbReference type="CDD" id="cd00136">
    <property type="entry name" value="PDZ_canonical"/>
    <property type="match status" value="1"/>
</dbReference>